<feature type="signal peptide" evidence="2">
    <location>
        <begin position="1"/>
        <end position="26"/>
    </location>
</feature>
<comment type="caution">
    <text evidence="3">The sequence shown here is derived from an EMBL/GenBank/DDBJ whole genome shotgun (WGS) entry which is preliminary data.</text>
</comment>
<evidence type="ECO:0000313" key="4">
    <source>
        <dbReference type="Proteomes" id="UP000749559"/>
    </source>
</evidence>
<feature type="compositionally biased region" description="Low complexity" evidence="1">
    <location>
        <begin position="313"/>
        <end position="339"/>
    </location>
</feature>
<dbReference type="AlphaFoldDB" id="A0A8J1XZJ3"/>
<feature type="compositionally biased region" description="Gly residues" evidence="1">
    <location>
        <begin position="280"/>
        <end position="289"/>
    </location>
</feature>
<protein>
    <submittedName>
        <fullName evidence="3">Uncharacterized protein</fullName>
    </submittedName>
</protein>
<evidence type="ECO:0000256" key="2">
    <source>
        <dbReference type="SAM" id="SignalP"/>
    </source>
</evidence>
<feature type="compositionally biased region" description="Basic residues" evidence="1">
    <location>
        <begin position="450"/>
        <end position="460"/>
    </location>
</feature>
<feature type="region of interest" description="Disordered" evidence="1">
    <location>
        <begin position="46"/>
        <end position="534"/>
    </location>
</feature>
<accession>A0A8J1XZJ3</accession>
<keyword evidence="4" id="KW-1185">Reference proteome</keyword>
<sequence>MATEKAQQFFLAWLMVFGALENTTYSQGPKSLDHIKKGLLSRQGVGYHPDPNYKLGYNTKPQLKNSRSSSYEGPSNIKTKGHDFKGGYGKEHMGHPNSKYKGPSPDYEGPGAISRHSNYKKLPPRQPRKPTNYKSNIKRNPLVSGYDSYRKPAGKTDSYNSRGSGYQKPDLGKNGYINYKPPPSVRNRLPPNPSKIGGYHGDSGNQDNYGPDSNYHGEHKGSHYHGPGPQGTRDRKYGGKGQYSRGPGYEPRGKNYGPSFKGDKYGHGRGGDSSNYRPSGSGGPRYGPKGGDRDFPYGYGESSYAPTGRGPNYGPSGRGPSYMPSGRGPSYGPSKRGPSYGPPGRGPSYGPSKRGPSYGSSGRGPSYGPSRRGPSYGPSGREKDYGPSRGTDYEPNPVNRRPNYGSGNEPGYRSQGSREANYGPPPRSRYPPRRRYPNQDTDQYTEPRPRAPRYKSTPRRYGKDPYGPGSSSHEQPEPPYRRGGPHRTPKHDYDSGEEVTKNVRDNKHYDTQNDNDNEETDDSEQNEDKKRTKRSLYWLNDPHHHSKNFYKNHGYHKNHGYYYDSDHEKTKKHYGHKYDAMKFGSFGWWKKEKENGKVKHDHKVGDEYWYGKFGKHFQTGKHRYVGKPHLG</sequence>
<feature type="compositionally biased region" description="Polar residues" evidence="1">
    <location>
        <begin position="59"/>
        <end position="78"/>
    </location>
</feature>
<feature type="compositionally biased region" description="Low complexity" evidence="1">
    <location>
        <begin position="346"/>
        <end position="379"/>
    </location>
</feature>
<feature type="compositionally biased region" description="Basic residues" evidence="1">
    <location>
        <begin position="117"/>
        <end position="128"/>
    </location>
</feature>
<feature type="compositionally biased region" description="Basic and acidic residues" evidence="1">
    <location>
        <begin position="490"/>
        <end position="511"/>
    </location>
</feature>
<dbReference type="EMBL" id="CAIIXF020000009">
    <property type="protein sequence ID" value="CAH1795380.1"/>
    <property type="molecule type" value="Genomic_DNA"/>
</dbReference>
<gene>
    <name evidence="3" type="ORF">OFUS_LOCUS19926</name>
</gene>
<reference evidence="3" key="1">
    <citation type="submission" date="2022-03" db="EMBL/GenBank/DDBJ databases">
        <authorList>
            <person name="Martin C."/>
        </authorList>
    </citation>
    <scope>NUCLEOTIDE SEQUENCE</scope>
</reference>
<feature type="chain" id="PRO_5043927308" evidence="2">
    <location>
        <begin position="27"/>
        <end position="631"/>
    </location>
</feature>
<dbReference type="Proteomes" id="UP000749559">
    <property type="component" value="Unassembled WGS sequence"/>
</dbReference>
<feature type="compositionally biased region" description="Basic and acidic residues" evidence="1">
    <location>
        <begin position="80"/>
        <end position="94"/>
    </location>
</feature>
<evidence type="ECO:0000313" key="3">
    <source>
        <dbReference type="EMBL" id="CAH1795380.1"/>
    </source>
</evidence>
<proteinExistence type="predicted"/>
<organism evidence="3 4">
    <name type="scientific">Owenia fusiformis</name>
    <name type="common">Polychaete worm</name>
    <dbReference type="NCBI Taxonomy" id="6347"/>
    <lineage>
        <taxon>Eukaryota</taxon>
        <taxon>Metazoa</taxon>
        <taxon>Spiralia</taxon>
        <taxon>Lophotrochozoa</taxon>
        <taxon>Annelida</taxon>
        <taxon>Polychaeta</taxon>
        <taxon>Sedentaria</taxon>
        <taxon>Canalipalpata</taxon>
        <taxon>Sabellida</taxon>
        <taxon>Oweniida</taxon>
        <taxon>Oweniidae</taxon>
        <taxon>Owenia</taxon>
    </lineage>
</organism>
<evidence type="ECO:0000256" key="1">
    <source>
        <dbReference type="SAM" id="MobiDB-lite"/>
    </source>
</evidence>
<feature type="compositionally biased region" description="Acidic residues" evidence="1">
    <location>
        <begin position="513"/>
        <end position="525"/>
    </location>
</feature>
<name>A0A8J1XZJ3_OWEFU</name>
<feature type="compositionally biased region" description="Basic and acidic residues" evidence="1">
    <location>
        <begin position="261"/>
        <end position="270"/>
    </location>
</feature>
<keyword evidence="2" id="KW-0732">Signal</keyword>